<protein>
    <recommendedName>
        <fullName evidence="2">RING-type E3 ubiquitin transferase</fullName>
        <ecNumber evidence="2">2.3.2.27</ecNumber>
    </recommendedName>
</protein>
<evidence type="ECO:0000259" key="9">
    <source>
        <dbReference type="PROSITE" id="PS50089"/>
    </source>
</evidence>
<keyword evidence="3" id="KW-0808">Transferase</keyword>
<keyword evidence="7" id="KW-0862">Zinc</keyword>
<dbReference type="Proteomes" id="UP001177140">
    <property type="component" value="Unassembled WGS sequence"/>
</dbReference>
<evidence type="ECO:0000256" key="1">
    <source>
        <dbReference type="ARBA" id="ARBA00000900"/>
    </source>
</evidence>
<evidence type="ECO:0000256" key="6">
    <source>
        <dbReference type="ARBA" id="ARBA00022786"/>
    </source>
</evidence>
<dbReference type="PANTHER" id="PTHR22937">
    <property type="entry name" value="E3 UBIQUITIN-PROTEIN LIGASE RNF165"/>
    <property type="match status" value="1"/>
</dbReference>
<dbReference type="GO" id="GO:0061630">
    <property type="term" value="F:ubiquitin protein ligase activity"/>
    <property type="evidence" value="ECO:0007669"/>
    <property type="project" value="UniProtKB-EC"/>
</dbReference>
<proteinExistence type="predicted"/>
<dbReference type="GO" id="GO:0008270">
    <property type="term" value="F:zinc ion binding"/>
    <property type="evidence" value="ECO:0007669"/>
    <property type="project" value="UniProtKB-KW"/>
</dbReference>
<gene>
    <name evidence="10" type="ORF">MKW94_011778</name>
</gene>
<evidence type="ECO:0000256" key="8">
    <source>
        <dbReference type="PROSITE-ProRule" id="PRU00175"/>
    </source>
</evidence>
<sequence length="167" mass="19156">MSYCRQYQHPPQHQQHRRIGNQQYPIHATAPRQNAAASRFPVFLDGGIILDDVPASRVRVSPNSSSTPPQFVQFHDLLLPNLEEIGSVRTRLSEEEISTCMKTRVHHKSAISANLEKEENCSICHSDYEKLEKIGTLYCGHEYHVQCIKRWLLINKTCPICRRPALP</sequence>
<evidence type="ECO:0000256" key="5">
    <source>
        <dbReference type="ARBA" id="ARBA00022771"/>
    </source>
</evidence>
<dbReference type="InterPro" id="IPR001841">
    <property type="entry name" value="Znf_RING"/>
</dbReference>
<accession>A0AA41W368</accession>
<comment type="caution">
    <text evidence="10">The sequence shown here is derived from an EMBL/GenBank/DDBJ whole genome shotgun (WGS) entry which is preliminary data.</text>
</comment>
<keyword evidence="11" id="KW-1185">Reference proteome</keyword>
<reference evidence="10" key="1">
    <citation type="submission" date="2022-03" db="EMBL/GenBank/DDBJ databases">
        <title>A functionally conserved STORR gene fusion in Papaver species that diverged 16.8 million years ago.</title>
        <authorList>
            <person name="Catania T."/>
        </authorList>
    </citation>
    <scope>NUCLEOTIDE SEQUENCE</scope>
    <source>
        <strain evidence="10">S-191538</strain>
    </source>
</reference>
<dbReference type="SUPFAM" id="SSF57850">
    <property type="entry name" value="RING/U-box"/>
    <property type="match status" value="1"/>
</dbReference>
<keyword evidence="6" id="KW-0833">Ubl conjugation pathway</keyword>
<dbReference type="EMBL" id="JAJJMA010347602">
    <property type="protein sequence ID" value="MCL7052241.1"/>
    <property type="molecule type" value="Genomic_DNA"/>
</dbReference>
<dbReference type="SMART" id="SM00184">
    <property type="entry name" value="RING"/>
    <property type="match status" value="1"/>
</dbReference>
<dbReference type="PROSITE" id="PS50089">
    <property type="entry name" value="ZF_RING_2"/>
    <property type="match status" value="1"/>
</dbReference>
<feature type="domain" description="RING-type" evidence="9">
    <location>
        <begin position="121"/>
        <end position="162"/>
    </location>
</feature>
<dbReference type="Pfam" id="PF13639">
    <property type="entry name" value="zf-RING_2"/>
    <property type="match status" value="1"/>
</dbReference>
<evidence type="ECO:0000256" key="3">
    <source>
        <dbReference type="ARBA" id="ARBA00022679"/>
    </source>
</evidence>
<dbReference type="InterPro" id="IPR013083">
    <property type="entry name" value="Znf_RING/FYVE/PHD"/>
</dbReference>
<evidence type="ECO:0000256" key="7">
    <source>
        <dbReference type="ARBA" id="ARBA00022833"/>
    </source>
</evidence>
<evidence type="ECO:0000313" key="11">
    <source>
        <dbReference type="Proteomes" id="UP001177140"/>
    </source>
</evidence>
<evidence type="ECO:0000313" key="10">
    <source>
        <dbReference type="EMBL" id="MCL7052241.1"/>
    </source>
</evidence>
<evidence type="ECO:0000256" key="2">
    <source>
        <dbReference type="ARBA" id="ARBA00012483"/>
    </source>
</evidence>
<dbReference type="GO" id="GO:0005634">
    <property type="term" value="C:nucleus"/>
    <property type="evidence" value="ECO:0007669"/>
    <property type="project" value="TreeGrafter"/>
</dbReference>
<evidence type="ECO:0000256" key="4">
    <source>
        <dbReference type="ARBA" id="ARBA00022723"/>
    </source>
</evidence>
<keyword evidence="5 8" id="KW-0863">Zinc-finger</keyword>
<organism evidence="10 11">
    <name type="scientific">Papaver nudicaule</name>
    <name type="common">Iceland poppy</name>
    <dbReference type="NCBI Taxonomy" id="74823"/>
    <lineage>
        <taxon>Eukaryota</taxon>
        <taxon>Viridiplantae</taxon>
        <taxon>Streptophyta</taxon>
        <taxon>Embryophyta</taxon>
        <taxon>Tracheophyta</taxon>
        <taxon>Spermatophyta</taxon>
        <taxon>Magnoliopsida</taxon>
        <taxon>Ranunculales</taxon>
        <taxon>Papaveraceae</taxon>
        <taxon>Papaveroideae</taxon>
        <taxon>Papaver</taxon>
    </lineage>
</organism>
<dbReference type="InterPro" id="IPR045191">
    <property type="entry name" value="MBR1/2-like"/>
</dbReference>
<keyword evidence="4" id="KW-0479">Metal-binding</keyword>
<dbReference type="Gene3D" id="3.30.40.10">
    <property type="entry name" value="Zinc/RING finger domain, C3HC4 (zinc finger)"/>
    <property type="match status" value="1"/>
</dbReference>
<dbReference type="AlphaFoldDB" id="A0AA41W368"/>
<dbReference type="EC" id="2.3.2.27" evidence="2"/>
<comment type="catalytic activity">
    <reaction evidence="1">
        <text>S-ubiquitinyl-[E2 ubiquitin-conjugating enzyme]-L-cysteine + [acceptor protein]-L-lysine = [E2 ubiquitin-conjugating enzyme]-L-cysteine + N(6)-ubiquitinyl-[acceptor protein]-L-lysine.</text>
        <dbReference type="EC" id="2.3.2.27"/>
    </reaction>
</comment>
<dbReference type="PANTHER" id="PTHR22937:SF159">
    <property type="entry name" value="RING-TYPE E3 UBIQUITIN TRANSFERASE"/>
    <property type="match status" value="1"/>
</dbReference>
<name>A0AA41W368_PAPNU</name>